<evidence type="ECO:0000313" key="2">
    <source>
        <dbReference type="EMBL" id="MDQ0466321.1"/>
    </source>
</evidence>
<dbReference type="EMBL" id="JAUSVS010000011">
    <property type="protein sequence ID" value="MDQ0466321.1"/>
    <property type="molecule type" value="Genomic_DNA"/>
</dbReference>
<dbReference type="InterPro" id="IPR021440">
    <property type="entry name" value="DUF3089"/>
</dbReference>
<feature type="signal peptide" evidence="1">
    <location>
        <begin position="1"/>
        <end position="22"/>
    </location>
</feature>
<protein>
    <recommendedName>
        <fullName evidence="4">Lysophospholipase</fullName>
    </recommendedName>
</protein>
<evidence type="ECO:0000313" key="3">
    <source>
        <dbReference type="Proteomes" id="UP001228905"/>
    </source>
</evidence>
<dbReference type="SUPFAM" id="SSF53474">
    <property type="entry name" value="alpha/beta-Hydrolases"/>
    <property type="match status" value="1"/>
</dbReference>
<proteinExistence type="predicted"/>
<keyword evidence="3" id="KW-1185">Reference proteome</keyword>
<dbReference type="Proteomes" id="UP001228905">
    <property type="component" value="Unassembled WGS sequence"/>
</dbReference>
<keyword evidence="1" id="KW-0732">Signal</keyword>
<sequence>MRTWIAGALVGLGLLAAGAAWTQTPPATPAPTSPAKNDYADPKTWLCLPGRDDACAQDLTATVVQADGAVAKEPFKAADKPLVDCFYVYPTVSNDPGGNSDMTANREELAAAYVQFARFRAVCRPFAPLYRQFTLTALRGFMTGKPIPADRFLGYNDVRDAWNWYLANENKGRGVILIGHSQGSGVLRALIENEIDGKPAQKLMVSAILLGTNVPVSNRTGMWGSIPLCNSASQTGCLISYVSFRADSPPPASSRFGKVDSADSSAACVNPGALAGGKGLLRPYFTNRASSGAGNAETVWAKGKTIDTVFVSTPGLVSAECVNKDGFSYLAVTVHGDPADARTDTIAGDVVVMGVIQKDWGLHLIDSNLGMGDQIDIAGQQAKAWTSK</sequence>
<evidence type="ECO:0000256" key="1">
    <source>
        <dbReference type="SAM" id="SignalP"/>
    </source>
</evidence>
<dbReference type="InterPro" id="IPR029058">
    <property type="entry name" value="AB_hydrolase_fold"/>
</dbReference>
<reference evidence="2 3" key="1">
    <citation type="submission" date="2023-07" db="EMBL/GenBank/DDBJ databases">
        <title>Genomic Encyclopedia of Type Strains, Phase IV (KMG-IV): sequencing the most valuable type-strain genomes for metagenomic binning, comparative biology and taxonomic classification.</title>
        <authorList>
            <person name="Goeker M."/>
        </authorList>
    </citation>
    <scope>NUCLEOTIDE SEQUENCE [LARGE SCALE GENOMIC DNA]</scope>
    <source>
        <strain evidence="2 3">DSM 18695</strain>
    </source>
</reference>
<name>A0ABU0IYB9_9CAUL</name>
<gene>
    <name evidence="2" type="ORF">QO010_004114</name>
</gene>
<evidence type="ECO:0008006" key="4">
    <source>
        <dbReference type="Google" id="ProtNLM"/>
    </source>
</evidence>
<feature type="chain" id="PRO_5045290978" description="Lysophospholipase" evidence="1">
    <location>
        <begin position="23"/>
        <end position="388"/>
    </location>
</feature>
<accession>A0ABU0IYB9</accession>
<dbReference type="RefSeq" id="WP_307352336.1">
    <property type="nucleotide sequence ID" value="NZ_JAUSVS010000011.1"/>
</dbReference>
<dbReference type="Pfam" id="PF11288">
    <property type="entry name" value="DUF3089"/>
    <property type="match status" value="1"/>
</dbReference>
<organism evidence="2 3">
    <name type="scientific">Caulobacter ginsengisoli</name>
    <dbReference type="NCBI Taxonomy" id="400775"/>
    <lineage>
        <taxon>Bacteria</taxon>
        <taxon>Pseudomonadati</taxon>
        <taxon>Pseudomonadota</taxon>
        <taxon>Alphaproteobacteria</taxon>
        <taxon>Caulobacterales</taxon>
        <taxon>Caulobacteraceae</taxon>
        <taxon>Caulobacter</taxon>
    </lineage>
</organism>
<comment type="caution">
    <text evidence="2">The sequence shown here is derived from an EMBL/GenBank/DDBJ whole genome shotgun (WGS) entry which is preliminary data.</text>
</comment>